<dbReference type="InterPro" id="IPR023631">
    <property type="entry name" value="Amidase_dom"/>
</dbReference>
<dbReference type="InterPro" id="IPR036928">
    <property type="entry name" value="AS_sf"/>
</dbReference>
<evidence type="ECO:0000256" key="2">
    <source>
        <dbReference type="ARBA" id="ARBA00022801"/>
    </source>
</evidence>
<evidence type="ECO:0000313" key="5">
    <source>
        <dbReference type="Proteomes" id="UP000887566"/>
    </source>
</evidence>
<dbReference type="Proteomes" id="UP000887566">
    <property type="component" value="Unplaced"/>
</dbReference>
<dbReference type="PROSITE" id="PS00571">
    <property type="entry name" value="AMIDASES"/>
    <property type="match status" value="1"/>
</dbReference>
<comment type="similarity">
    <text evidence="1">Belongs to the amidase family.</text>
</comment>
<name>A0A914UZV5_9BILA</name>
<accession>A0A914UZV5</accession>
<dbReference type="AlphaFoldDB" id="A0A914UZV5"/>
<proteinExistence type="inferred from homology"/>
<feature type="domain" description="Amidase" evidence="4">
    <location>
        <begin position="109"/>
        <end position="413"/>
    </location>
</feature>
<keyword evidence="3" id="KW-0175">Coiled coil</keyword>
<protein>
    <submittedName>
        <fullName evidence="6">Amidase domain-containing protein</fullName>
    </submittedName>
</protein>
<dbReference type="PANTHER" id="PTHR45847">
    <property type="entry name" value="FATTY ACID AMIDE HYDROLASE"/>
    <property type="match status" value="1"/>
</dbReference>
<reference evidence="6" key="1">
    <citation type="submission" date="2022-11" db="UniProtKB">
        <authorList>
            <consortium name="WormBaseParasite"/>
        </authorList>
    </citation>
    <scope>IDENTIFICATION</scope>
</reference>
<dbReference type="GO" id="GO:0009062">
    <property type="term" value="P:fatty acid catabolic process"/>
    <property type="evidence" value="ECO:0007669"/>
    <property type="project" value="TreeGrafter"/>
</dbReference>
<keyword evidence="2" id="KW-0378">Hydrolase</keyword>
<sequence>MHSLEWHSTFLEIPSFVRHNPIRSAVCVGGGLVASCCIVKTLQKFLSDQGRREKIAKKRESLEKQIASISKKLSDLDELDLDELETIAALPFDDLIAQLQNGKITAAKALLAYQSKAIAAHQQTNCITEFFSEAVNIAADMDERYRRTGDEKPPLFGVPFSVKESIFVAGHDSTRGYANDLDNMRSTDAILIARMREMGAIPFVQTNVPQTLLSFGCSNPIYGTTTNPHSRARSSGGSSGGEGALIGCGGSPLGFGTDVAGSIRVPAHCCGIAGIKPTSARISQVGLNRATPGFQMLMASVGPMAPSVSALVAACRYLLGSYSRTDPFVAPIPFDENALKAEHALTVGFYEDDGYFEPVAACKRVVLEARDALLGKGHNVVRWSPPEVPRAIRLALSMTNMDGGRVLTDLVSRDIAEPFHKSMFAFYSWPNWFRRLLAVF</sequence>
<dbReference type="GO" id="GO:0017064">
    <property type="term" value="F:fatty acid amide hydrolase activity"/>
    <property type="evidence" value="ECO:0007669"/>
    <property type="project" value="TreeGrafter"/>
</dbReference>
<dbReference type="SUPFAM" id="SSF75304">
    <property type="entry name" value="Amidase signature (AS) enzymes"/>
    <property type="match status" value="1"/>
</dbReference>
<evidence type="ECO:0000256" key="1">
    <source>
        <dbReference type="ARBA" id="ARBA00009199"/>
    </source>
</evidence>
<feature type="coiled-coil region" evidence="3">
    <location>
        <begin position="52"/>
        <end position="79"/>
    </location>
</feature>
<dbReference type="InterPro" id="IPR020556">
    <property type="entry name" value="Amidase_CS"/>
</dbReference>
<dbReference type="WBParaSite" id="PSAMB.scaffold14009size2037.g35799.t1">
    <property type="protein sequence ID" value="PSAMB.scaffold14009size2037.g35799.t1"/>
    <property type="gene ID" value="PSAMB.scaffold14009size2037.g35799"/>
</dbReference>
<dbReference type="Gene3D" id="3.90.1300.10">
    <property type="entry name" value="Amidase signature (AS) domain"/>
    <property type="match status" value="1"/>
</dbReference>
<evidence type="ECO:0000313" key="6">
    <source>
        <dbReference type="WBParaSite" id="PSAMB.scaffold14009size2037.g35799.t1"/>
    </source>
</evidence>
<evidence type="ECO:0000259" key="4">
    <source>
        <dbReference type="Pfam" id="PF01425"/>
    </source>
</evidence>
<dbReference type="PANTHER" id="PTHR45847:SF10">
    <property type="entry name" value="FATTY ACID AMIDE HYDROLASE 1"/>
    <property type="match status" value="1"/>
</dbReference>
<dbReference type="GO" id="GO:0004040">
    <property type="term" value="F:amidase activity"/>
    <property type="evidence" value="ECO:0007669"/>
    <property type="project" value="TreeGrafter"/>
</dbReference>
<evidence type="ECO:0000256" key="3">
    <source>
        <dbReference type="SAM" id="Coils"/>
    </source>
</evidence>
<organism evidence="5 6">
    <name type="scientific">Plectus sambesii</name>
    <dbReference type="NCBI Taxonomy" id="2011161"/>
    <lineage>
        <taxon>Eukaryota</taxon>
        <taxon>Metazoa</taxon>
        <taxon>Ecdysozoa</taxon>
        <taxon>Nematoda</taxon>
        <taxon>Chromadorea</taxon>
        <taxon>Plectida</taxon>
        <taxon>Plectina</taxon>
        <taxon>Plectoidea</taxon>
        <taxon>Plectidae</taxon>
        <taxon>Plectus</taxon>
    </lineage>
</organism>
<dbReference type="InterPro" id="IPR052096">
    <property type="entry name" value="Endocannabinoid_amidase"/>
</dbReference>
<keyword evidence="5" id="KW-1185">Reference proteome</keyword>
<dbReference type="Pfam" id="PF01425">
    <property type="entry name" value="Amidase"/>
    <property type="match status" value="1"/>
</dbReference>